<dbReference type="InterPro" id="IPR012340">
    <property type="entry name" value="NA-bd_OB-fold"/>
</dbReference>
<dbReference type="Proteomes" id="UP000320048">
    <property type="component" value="Unassembled WGS sequence"/>
</dbReference>
<dbReference type="GO" id="GO:0003735">
    <property type="term" value="F:structural constituent of ribosome"/>
    <property type="evidence" value="ECO:0007669"/>
    <property type="project" value="TreeGrafter"/>
</dbReference>
<keyword evidence="3" id="KW-0687">Ribonucleoprotein</keyword>
<proteinExistence type="inferred from homology"/>
<feature type="domain" description="S1 motif" evidence="5">
    <location>
        <begin position="25"/>
        <end position="92"/>
    </location>
</feature>
<dbReference type="EMBL" id="VBAO01000162">
    <property type="protein sequence ID" value="TMI81632.1"/>
    <property type="molecule type" value="Genomic_DNA"/>
</dbReference>
<gene>
    <name evidence="6" type="ORF">E6H04_06205</name>
</gene>
<dbReference type="PROSITE" id="PS50126">
    <property type="entry name" value="S1"/>
    <property type="match status" value="4"/>
</dbReference>
<dbReference type="AlphaFoldDB" id="A0A537JE63"/>
<dbReference type="PANTHER" id="PTHR10724">
    <property type="entry name" value="30S RIBOSOMAL PROTEIN S1"/>
    <property type="match status" value="1"/>
</dbReference>
<evidence type="ECO:0000313" key="7">
    <source>
        <dbReference type="Proteomes" id="UP000320048"/>
    </source>
</evidence>
<dbReference type="CDD" id="cd04465">
    <property type="entry name" value="S1_RPS1_repeat_ec2_hs2"/>
    <property type="match status" value="1"/>
</dbReference>
<evidence type="ECO:0000256" key="2">
    <source>
        <dbReference type="ARBA" id="ARBA00022980"/>
    </source>
</evidence>
<dbReference type="CDD" id="cd05688">
    <property type="entry name" value="S1_RPS1_repeat_ec3"/>
    <property type="match status" value="1"/>
</dbReference>
<feature type="domain" description="S1 motif" evidence="5">
    <location>
        <begin position="283"/>
        <end position="351"/>
    </location>
</feature>
<dbReference type="CDD" id="cd05687">
    <property type="entry name" value="S1_RPS1_repeat_ec1_hs1"/>
    <property type="match status" value="1"/>
</dbReference>
<dbReference type="Gene3D" id="2.40.50.140">
    <property type="entry name" value="Nucleic acid-binding proteins"/>
    <property type="match status" value="4"/>
</dbReference>
<evidence type="ECO:0000259" key="5">
    <source>
        <dbReference type="PROSITE" id="PS50126"/>
    </source>
</evidence>
<feature type="compositionally biased region" description="Pro residues" evidence="4">
    <location>
        <begin position="412"/>
        <end position="427"/>
    </location>
</feature>
<dbReference type="SMART" id="SM00316">
    <property type="entry name" value="S1"/>
    <property type="match status" value="4"/>
</dbReference>
<comment type="similarity">
    <text evidence="1">Belongs to the bacterial ribosomal protein bS1 family.</text>
</comment>
<keyword evidence="2" id="KW-0689">Ribosomal protein</keyword>
<feature type="region of interest" description="Disordered" evidence="4">
    <location>
        <begin position="389"/>
        <end position="427"/>
    </location>
</feature>
<name>A0A537JE63_9BACT</name>
<comment type="caution">
    <text evidence="6">The sequence shown here is derived from an EMBL/GenBank/DDBJ whole genome shotgun (WGS) entry which is preliminary data.</text>
</comment>
<protein>
    <submittedName>
        <fullName evidence="6">S1 RNA-binding domain-containing protein</fullName>
    </submittedName>
</protein>
<dbReference type="GO" id="GO:0003729">
    <property type="term" value="F:mRNA binding"/>
    <property type="evidence" value="ECO:0007669"/>
    <property type="project" value="TreeGrafter"/>
</dbReference>
<evidence type="ECO:0000256" key="1">
    <source>
        <dbReference type="ARBA" id="ARBA00006767"/>
    </source>
</evidence>
<reference evidence="6 7" key="1">
    <citation type="journal article" date="2019" name="Nat. Microbiol.">
        <title>Mediterranean grassland soil C-N compound turnover is dependent on rainfall and depth, and is mediated by genomically divergent microorganisms.</title>
        <authorList>
            <person name="Diamond S."/>
            <person name="Andeer P.F."/>
            <person name="Li Z."/>
            <person name="Crits-Christoph A."/>
            <person name="Burstein D."/>
            <person name="Anantharaman K."/>
            <person name="Lane K.R."/>
            <person name="Thomas B.C."/>
            <person name="Pan C."/>
            <person name="Northen T.R."/>
            <person name="Banfield J.F."/>
        </authorList>
    </citation>
    <scope>NUCLEOTIDE SEQUENCE [LARGE SCALE GENOMIC DNA]</scope>
    <source>
        <strain evidence="6">NP_7</strain>
    </source>
</reference>
<dbReference type="InterPro" id="IPR035104">
    <property type="entry name" value="Ribosomal_protein_S1-like"/>
</dbReference>
<organism evidence="6 7">
    <name type="scientific">Candidatus Segetimicrobium genomatis</name>
    <dbReference type="NCBI Taxonomy" id="2569760"/>
    <lineage>
        <taxon>Bacteria</taxon>
        <taxon>Bacillati</taxon>
        <taxon>Candidatus Sysuimicrobiota</taxon>
        <taxon>Candidatus Sysuimicrobiia</taxon>
        <taxon>Candidatus Sysuimicrobiales</taxon>
        <taxon>Candidatus Segetimicrobiaceae</taxon>
        <taxon>Candidatus Segetimicrobium</taxon>
    </lineage>
</organism>
<feature type="domain" description="S1 motif" evidence="5">
    <location>
        <begin position="198"/>
        <end position="266"/>
    </location>
</feature>
<dbReference type="PANTHER" id="PTHR10724:SF7">
    <property type="entry name" value="SMALL RIBOSOMAL SUBUNIT PROTEIN BS1C"/>
    <property type="match status" value="1"/>
</dbReference>
<dbReference type="SUPFAM" id="SSF50249">
    <property type="entry name" value="Nucleic acid-binding proteins"/>
    <property type="match status" value="4"/>
</dbReference>
<evidence type="ECO:0000256" key="3">
    <source>
        <dbReference type="ARBA" id="ARBA00023274"/>
    </source>
</evidence>
<dbReference type="InterPro" id="IPR050437">
    <property type="entry name" value="Ribos_protein_bS1-like"/>
</dbReference>
<dbReference type="InterPro" id="IPR003029">
    <property type="entry name" value="S1_domain"/>
</dbReference>
<accession>A0A537JE63</accession>
<dbReference type="GO" id="GO:0006412">
    <property type="term" value="P:translation"/>
    <property type="evidence" value="ECO:0007669"/>
    <property type="project" value="TreeGrafter"/>
</dbReference>
<dbReference type="PRINTS" id="PR00681">
    <property type="entry name" value="RIBOSOMALS1"/>
</dbReference>
<evidence type="ECO:0000256" key="4">
    <source>
        <dbReference type="SAM" id="MobiDB-lite"/>
    </source>
</evidence>
<feature type="domain" description="S1 motif" evidence="5">
    <location>
        <begin position="110"/>
        <end position="177"/>
    </location>
</feature>
<dbReference type="Pfam" id="PF00575">
    <property type="entry name" value="S1"/>
    <property type="match status" value="4"/>
</dbReference>
<sequence length="427" mass="46616">MAEDKVISEQAEDMDVSRMKALEERQIVRGTVVRVDNEGVLVDVGAKSEGFIPPKELSTRGDGTEAITVGDRIDVYVLKVEGDEGNILLSKKRADLALAWDRIQQAFRAGTILHAMVVDKVKGGLVVDLGLRGFVPGSHVDLSRAKGRQFEALVGQSIPLRVLEVDRPKGRVILSHKNAVTEERAKAREELLVSLEEGQVREGIVRRLTDFGAFVDLGGIDGLLPISEMSWTYIKHPSEVVHRGQRLTVAVLRVDREAGRISLGLKHILPDPWQHVGGRYRSGQAVTGKVVRIVASGAFVRLDEVDAFIPISEAAEKRVQKVTDVLEVGQTVEALVTEIRPDERRMIVSLRRLARERERARVKDYISSQAEEGRVTIGDIAGELLRQVVTAPTVSTPDPPREGAPADGGIPVGPPQDSHPPVGGPPD</sequence>
<evidence type="ECO:0000313" key="6">
    <source>
        <dbReference type="EMBL" id="TMI81632.1"/>
    </source>
</evidence>
<dbReference type="CDD" id="cd00164">
    <property type="entry name" value="S1_like"/>
    <property type="match status" value="1"/>
</dbReference>